<sequence>MPAILLSLCLSLSKVGLGCSIPYLCSALSGLDAFDSLAELIRSSPFSGESLVYRSSGQHQGKIDAYSLRAKERRPKASIASSSIRSAADERAAPSPTTRARTKDGTNRSNAEIGQELTNASFCSHYAMKSRQDAAS</sequence>
<reference evidence="3" key="1">
    <citation type="submission" date="2018-10" db="EMBL/GenBank/DDBJ databases">
        <title>Population genomic analysis revealed the cold adaptation of white poplar.</title>
        <authorList>
            <person name="Liu Y.-J."/>
        </authorList>
    </citation>
    <scope>NUCLEOTIDE SEQUENCE [LARGE SCALE GENOMIC DNA]</scope>
    <source>
        <strain evidence="3">PAL-ZL1</strain>
    </source>
</reference>
<proteinExistence type="predicted"/>
<protein>
    <recommendedName>
        <fullName evidence="4">Secreted protein</fullName>
    </recommendedName>
</protein>
<accession>A0A4U5Q2E3</accession>
<name>A0A4U5Q2E3_POPAL</name>
<keyword evidence="3" id="KW-0496">Mitochondrion</keyword>
<feature type="chain" id="PRO_5020888083" description="Secreted protein" evidence="2">
    <location>
        <begin position="19"/>
        <end position="136"/>
    </location>
</feature>
<keyword evidence="2" id="KW-0732">Signal</keyword>
<evidence type="ECO:0000256" key="1">
    <source>
        <dbReference type="SAM" id="MobiDB-lite"/>
    </source>
</evidence>
<evidence type="ECO:0008006" key="4">
    <source>
        <dbReference type="Google" id="ProtNLM"/>
    </source>
</evidence>
<feature type="signal peptide" evidence="2">
    <location>
        <begin position="1"/>
        <end position="18"/>
    </location>
</feature>
<dbReference type="AlphaFoldDB" id="A0A4U5Q2E3"/>
<organism evidence="3">
    <name type="scientific">Populus alba</name>
    <name type="common">White poplar</name>
    <dbReference type="NCBI Taxonomy" id="43335"/>
    <lineage>
        <taxon>Eukaryota</taxon>
        <taxon>Viridiplantae</taxon>
        <taxon>Streptophyta</taxon>
        <taxon>Embryophyta</taxon>
        <taxon>Tracheophyta</taxon>
        <taxon>Spermatophyta</taxon>
        <taxon>Magnoliopsida</taxon>
        <taxon>eudicotyledons</taxon>
        <taxon>Gunneridae</taxon>
        <taxon>Pentapetalae</taxon>
        <taxon>rosids</taxon>
        <taxon>fabids</taxon>
        <taxon>Malpighiales</taxon>
        <taxon>Salicaceae</taxon>
        <taxon>Saliceae</taxon>
        <taxon>Populus</taxon>
    </lineage>
</organism>
<evidence type="ECO:0000256" key="2">
    <source>
        <dbReference type="SAM" id="SignalP"/>
    </source>
</evidence>
<evidence type="ECO:0000313" key="3">
    <source>
        <dbReference type="EMBL" id="TKS02717.1"/>
    </source>
</evidence>
<comment type="caution">
    <text evidence="3">The sequence shown here is derived from an EMBL/GenBank/DDBJ whole genome shotgun (WGS) entry which is preliminary data.</text>
</comment>
<feature type="region of interest" description="Disordered" evidence="1">
    <location>
        <begin position="74"/>
        <end position="115"/>
    </location>
</feature>
<dbReference type="EMBL" id="RCHU01000534">
    <property type="protein sequence ID" value="TKS02717.1"/>
    <property type="molecule type" value="Genomic_DNA"/>
</dbReference>
<gene>
    <name evidence="3" type="ORF">D5086_0000161180</name>
</gene>
<feature type="compositionally biased region" description="Low complexity" evidence="1">
    <location>
        <begin position="77"/>
        <end position="86"/>
    </location>
</feature>
<geneLocation type="mitochondrion" evidence="3"/>